<evidence type="ECO:0000256" key="4">
    <source>
        <dbReference type="SAM" id="MobiDB-lite"/>
    </source>
</evidence>
<dbReference type="PANTHER" id="PTHR24198:SF165">
    <property type="entry name" value="ANKYRIN REPEAT-CONTAINING PROTEIN-RELATED"/>
    <property type="match status" value="1"/>
</dbReference>
<reference evidence="5 6" key="1">
    <citation type="submission" date="2016-08" db="EMBL/GenBank/DDBJ databases">
        <title>Genomes of anaerobic fungi encode conserved fungal cellulosomes for biomass hydrolysis.</title>
        <authorList>
            <consortium name="DOE Joint Genome Institute"/>
            <person name="Haitjema C.H."/>
            <person name="Gilmore S.P."/>
            <person name="Henske J.K."/>
            <person name="Solomon K.V."/>
            <person name="De Groot R."/>
            <person name="Kuo A."/>
            <person name="Mondo S.J."/>
            <person name="Salamov A.A."/>
            <person name="Labutti K."/>
            <person name="Zhao Z."/>
            <person name="Chiniquy J."/>
            <person name="Barry K."/>
            <person name="Brewer H.M."/>
            <person name="Purvine S.O."/>
            <person name="Wright A.T."/>
            <person name="Boxma B."/>
            <person name="Van Alen T."/>
            <person name="Hackstein J.H."/>
            <person name="Baker S.E."/>
            <person name="Grigoriev I.V."/>
            <person name="O'Malley M.A."/>
        </authorList>
    </citation>
    <scope>NUCLEOTIDE SEQUENCE [LARGE SCALE GENOMIC DNA]</scope>
    <source>
        <strain evidence="6">finn</strain>
    </source>
</reference>
<feature type="repeat" description="ANK" evidence="3">
    <location>
        <begin position="952"/>
        <end position="984"/>
    </location>
</feature>
<dbReference type="SUPFAM" id="SSF48403">
    <property type="entry name" value="Ankyrin repeat"/>
    <property type="match status" value="2"/>
</dbReference>
<comment type="caution">
    <text evidence="5">The sequence shown here is derived from an EMBL/GenBank/DDBJ whole genome shotgun (WGS) entry which is preliminary data.</text>
</comment>
<dbReference type="PROSITE" id="PS50088">
    <property type="entry name" value="ANK_REPEAT"/>
    <property type="match status" value="9"/>
</dbReference>
<proteinExistence type="predicted"/>
<feature type="compositionally biased region" description="Low complexity" evidence="4">
    <location>
        <begin position="626"/>
        <end position="635"/>
    </location>
</feature>
<keyword evidence="6" id="KW-1185">Reference proteome</keyword>
<dbReference type="SMART" id="SM00248">
    <property type="entry name" value="ANK"/>
    <property type="match status" value="13"/>
</dbReference>
<feature type="repeat" description="ANK" evidence="3">
    <location>
        <begin position="1087"/>
        <end position="1119"/>
    </location>
</feature>
<evidence type="ECO:0000256" key="1">
    <source>
        <dbReference type="ARBA" id="ARBA00022737"/>
    </source>
</evidence>
<dbReference type="Proteomes" id="UP000193719">
    <property type="component" value="Unassembled WGS sequence"/>
</dbReference>
<accession>A0A1Y1V2J7</accession>
<keyword evidence="1" id="KW-0677">Repeat</keyword>
<evidence type="ECO:0000256" key="3">
    <source>
        <dbReference type="PROSITE-ProRule" id="PRU00023"/>
    </source>
</evidence>
<feature type="compositionally biased region" description="Polar residues" evidence="4">
    <location>
        <begin position="636"/>
        <end position="661"/>
    </location>
</feature>
<evidence type="ECO:0000313" key="5">
    <source>
        <dbReference type="EMBL" id="ORX45751.1"/>
    </source>
</evidence>
<feature type="repeat" description="ANK" evidence="3">
    <location>
        <begin position="985"/>
        <end position="1017"/>
    </location>
</feature>
<dbReference type="Pfam" id="PF00023">
    <property type="entry name" value="Ank"/>
    <property type="match status" value="1"/>
</dbReference>
<dbReference type="Pfam" id="PF12796">
    <property type="entry name" value="Ank_2"/>
    <property type="match status" value="3"/>
</dbReference>
<name>A0A1Y1V2J7_9FUNG</name>
<evidence type="ECO:0000256" key="2">
    <source>
        <dbReference type="ARBA" id="ARBA00023043"/>
    </source>
</evidence>
<feature type="repeat" description="ANK" evidence="3">
    <location>
        <begin position="76"/>
        <end position="108"/>
    </location>
</feature>
<dbReference type="InterPro" id="IPR002110">
    <property type="entry name" value="Ankyrin_rpt"/>
</dbReference>
<dbReference type="EMBL" id="MCFH01000038">
    <property type="protein sequence ID" value="ORX45751.1"/>
    <property type="molecule type" value="Genomic_DNA"/>
</dbReference>
<dbReference type="PROSITE" id="PS50297">
    <property type="entry name" value="ANK_REP_REGION"/>
    <property type="match status" value="8"/>
</dbReference>
<dbReference type="OrthoDB" id="2110074at2759"/>
<protein>
    <submittedName>
        <fullName evidence="5">Ankyrin</fullName>
    </submittedName>
</protein>
<feature type="region of interest" description="Disordered" evidence="4">
    <location>
        <begin position="146"/>
        <end position="173"/>
    </location>
</feature>
<dbReference type="PANTHER" id="PTHR24198">
    <property type="entry name" value="ANKYRIN REPEAT AND PROTEIN KINASE DOMAIN-CONTAINING PROTEIN"/>
    <property type="match status" value="1"/>
</dbReference>
<dbReference type="STRING" id="1754191.A0A1Y1V2J7"/>
<feature type="repeat" description="ANK" evidence="3">
    <location>
        <begin position="919"/>
        <end position="951"/>
    </location>
</feature>
<organism evidence="5 6">
    <name type="scientific">Piromyces finnis</name>
    <dbReference type="NCBI Taxonomy" id="1754191"/>
    <lineage>
        <taxon>Eukaryota</taxon>
        <taxon>Fungi</taxon>
        <taxon>Fungi incertae sedis</taxon>
        <taxon>Chytridiomycota</taxon>
        <taxon>Chytridiomycota incertae sedis</taxon>
        <taxon>Neocallimastigomycetes</taxon>
        <taxon>Neocallimastigales</taxon>
        <taxon>Neocallimastigaceae</taxon>
        <taxon>Piromyces</taxon>
    </lineage>
</organism>
<evidence type="ECO:0000313" key="6">
    <source>
        <dbReference type="Proteomes" id="UP000193719"/>
    </source>
</evidence>
<feature type="region of interest" description="Disordered" evidence="4">
    <location>
        <begin position="615"/>
        <end position="661"/>
    </location>
</feature>
<feature type="repeat" description="ANK" evidence="3">
    <location>
        <begin position="42"/>
        <end position="75"/>
    </location>
</feature>
<dbReference type="InterPro" id="IPR036770">
    <property type="entry name" value="Ankyrin_rpt-contain_sf"/>
</dbReference>
<gene>
    <name evidence="5" type="ORF">BCR36DRAFT_585515</name>
</gene>
<feature type="repeat" description="ANK" evidence="3">
    <location>
        <begin position="1189"/>
        <end position="1221"/>
    </location>
</feature>
<sequence>MSLFINTREKRLIQAVEENNIEYVNHLLNSKKSINLNYKNRNSYTPLLLAIKLGNREEIIRLLLNNKLNINYKTKENESALHLAIQKYNLDIIQLLIENKINVNEQDKYGKTPLIRIIELIKKYTIPNEVLNESIIKFATASSINGDDSFSSDDNEPAPRSKSSNNKKSNEDKILSKIQKKKTLKDESLFNDISLSSDFSWVENGDSGSLEVDEDYLDSLSISFNHVNVNELMNEILNENNSNNKSSESNKKECLNSLENTEIPISNLNSQETEIINVDSNSNSSNNSIKNTNSNLNSENNEIISLKSEELKNKTIGTTNVDESKSNIISNSKSVIKLVESLSCSDENNNLEANNTIKRKNISNNNLKKKYDSNINSSSSYSNTYESDNTTKITATETNNRKNFLVSKSISFSSLEIESSLEEEFNKNCNKEIGKGIKETKINKSSSSSSLLSSSSVSSITLRDVGSPNEKNDNIFNANRLSGTPTVANIEVVTNNNNDSISEKKLKHKFTFSPGIHAVGISKRDLSKKLQRKFTFTRSKSSDNKELNVNSYNNNNPNINTSNNIKNNDINNNINDVNIDNDTNTNTRINSITNTNTNDSNAINTITTTYMNNEVNSTSHSDAGLNSENYNNKNNSDITSDTKPFTNVNDKNNFPQSQSFEDNSHNINVIILSDDEDDKKSFQTRSSYYSDSESYSFSSSYSEFESLPLEMKSQNKRDFYTRDFYSKSNINLNEIDNISFSESIIPYDSFSIDTMLRKPSRSETLSTLDANRIKNRYIAYHPFSPYNRIGYSPANRLYNGIRESRKQSQIVGFTGYNGFTSGTGTLSSDLNRQKRNTISHIPFHKGLINENDQPGTESTRQKASKYLTMLETLLWNDADPNIQDLDGRTSLIIACIYKLRQVVPILLKYGTSVNTRDYLGKTALMYSCEKQEDGIVKQLLEYHSNINFQDNNGLTALMLACKNDNIDIIRLLLENRARVNRQDKNGDTALTIASRYGCVRAIQLLLRYCANTDIKNNRGETALIIACRHVNEEIIRILIKQPLDMDIQDRNGNTALIYLCQKKYEYTDIVQEFLNNQSLNVNIRNNAGNSALHISAFNNHQDIVRQLLFHHADINLKNGEGNTALMWVSSLSHHEDMAQLLLEFSSIYVTNRNIVKALSLRKKNKLNMRQCEDLILPYSFISLDETNNDGDTALIIASRSGQPKIVKSLLYLHANCNIQNNHLETALVKAIKIMNKIEDGHRIERYQQVIKLLILKNADTHIKDNKKHDFVYYASSNKLFMQLMKNISNRQKQNADVPQLTSSIKYYRY</sequence>
<dbReference type="Gene3D" id="1.25.40.20">
    <property type="entry name" value="Ankyrin repeat-containing domain"/>
    <property type="match status" value="4"/>
</dbReference>
<feature type="repeat" description="ANK" evidence="3">
    <location>
        <begin position="886"/>
        <end position="918"/>
    </location>
</feature>
<feature type="repeat" description="ANK" evidence="3">
    <location>
        <begin position="1018"/>
        <end position="1050"/>
    </location>
</feature>
<reference evidence="5 6" key="2">
    <citation type="submission" date="2016-08" db="EMBL/GenBank/DDBJ databases">
        <title>Pervasive Adenine N6-methylation of Active Genes in Fungi.</title>
        <authorList>
            <consortium name="DOE Joint Genome Institute"/>
            <person name="Mondo S.J."/>
            <person name="Dannebaum R.O."/>
            <person name="Kuo R.C."/>
            <person name="Labutti K."/>
            <person name="Haridas S."/>
            <person name="Kuo A."/>
            <person name="Salamov A."/>
            <person name="Ahrendt S.R."/>
            <person name="Lipzen A."/>
            <person name="Sullivan W."/>
            <person name="Andreopoulos W.B."/>
            <person name="Clum A."/>
            <person name="Lindquist E."/>
            <person name="Daum C."/>
            <person name="Ramamoorthy G.K."/>
            <person name="Gryganskyi A."/>
            <person name="Culley D."/>
            <person name="Magnuson J.K."/>
            <person name="James T.Y."/>
            <person name="O'Malley M.A."/>
            <person name="Stajich J.E."/>
            <person name="Spatafora J.W."/>
            <person name="Visel A."/>
            <person name="Grigoriev I.V."/>
        </authorList>
    </citation>
    <scope>NUCLEOTIDE SEQUENCE [LARGE SCALE GENOMIC DNA]</scope>
    <source>
        <strain evidence="6">finn</strain>
    </source>
</reference>
<keyword evidence="2 3" id="KW-0040">ANK repeat</keyword>